<proteinExistence type="inferred from homology"/>
<feature type="region of interest" description="Disordered" evidence="8">
    <location>
        <begin position="115"/>
        <end position="137"/>
    </location>
</feature>
<keyword evidence="4 7" id="KW-0694">RNA-binding</keyword>
<evidence type="ECO:0000256" key="3">
    <source>
        <dbReference type="ARBA" id="ARBA00022490"/>
    </source>
</evidence>
<evidence type="ECO:0000256" key="1">
    <source>
        <dbReference type="ARBA" id="ARBA00004496"/>
    </source>
</evidence>
<dbReference type="InterPro" id="IPR009018">
    <property type="entry name" value="Signal_recog_particle_SRP9/14"/>
</dbReference>
<dbReference type="Gene3D" id="3.30.720.10">
    <property type="entry name" value="Signal recognition particle alu RNA binding heterodimer, srp9/1"/>
    <property type="match status" value="1"/>
</dbReference>
<keyword evidence="3 7" id="KW-0963">Cytoplasm</keyword>
<feature type="compositionally biased region" description="Basic residues" evidence="8">
    <location>
        <begin position="115"/>
        <end position="130"/>
    </location>
</feature>
<dbReference type="GO" id="GO:0005786">
    <property type="term" value="C:signal recognition particle, endoplasmic reticulum targeting"/>
    <property type="evidence" value="ECO:0007669"/>
    <property type="project" value="UniProtKB-UniRule"/>
</dbReference>
<keyword evidence="5 7" id="KW-0733">Signal recognition particle</keyword>
<dbReference type="SUPFAM" id="SSF54762">
    <property type="entry name" value="Signal recognition particle alu RNA binding heterodimer, SRP9/14"/>
    <property type="match status" value="1"/>
</dbReference>
<evidence type="ECO:0000256" key="2">
    <source>
        <dbReference type="ARBA" id="ARBA00010349"/>
    </source>
</evidence>
<dbReference type="GO" id="GO:0030942">
    <property type="term" value="F:endoplasmic reticulum signal peptide binding"/>
    <property type="evidence" value="ECO:0007669"/>
    <property type="project" value="UniProtKB-UniRule"/>
</dbReference>
<comment type="subunit">
    <text evidence="7">Component of a fungal signal recognition particle (SRP) complex that consists of a 7SL RNA molecule (scR1) and at least six protein subunits: SRP72, SRP68, SRP54, SEC65, SRP21 and SRP14.</text>
</comment>
<dbReference type="Proteomes" id="UP000478008">
    <property type="component" value="Unassembled WGS sequence"/>
</dbReference>
<dbReference type="GO" id="GO:0006614">
    <property type="term" value="P:SRP-dependent cotranslational protein targeting to membrane"/>
    <property type="evidence" value="ECO:0007669"/>
    <property type="project" value="UniProtKB-UniRule"/>
</dbReference>
<dbReference type="EMBL" id="CABFWN010000002">
    <property type="protein sequence ID" value="VUG17996.1"/>
    <property type="molecule type" value="Genomic_DNA"/>
</dbReference>
<dbReference type="AlphaFoldDB" id="A0A7D9CXQ5"/>
<dbReference type="GO" id="GO:0008312">
    <property type="term" value="F:7S RNA binding"/>
    <property type="evidence" value="ECO:0007669"/>
    <property type="project" value="UniProtKB-UniRule"/>
</dbReference>
<evidence type="ECO:0000313" key="10">
    <source>
        <dbReference type="Proteomes" id="UP000478008"/>
    </source>
</evidence>
<organism evidence="9 10">
    <name type="scientific">Dekkera bruxellensis</name>
    <name type="common">Brettanomyces custersii</name>
    <dbReference type="NCBI Taxonomy" id="5007"/>
    <lineage>
        <taxon>Eukaryota</taxon>
        <taxon>Fungi</taxon>
        <taxon>Dikarya</taxon>
        <taxon>Ascomycota</taxon>
        <taxon>Saccharomycotina</taxon>
        <taxon>Pichiomycetes</taxon>
        <taxon>Pichiales</taxon>
        <taxon>Pichiaceae</taxon>
        <taxon>Brettanomyces</taxon>
    </lineage>
</organism>
<evidence type="ECO:0000256" key="6">
    <source>
        <dbReference type="ARBA" id="ARBA00023274"/>
    </source>
</evidence>
<gene>
    <name evidence="9" type="ORF">DEBR0S2_21198G</name>
</gene>
<evidence type="ECO:0000256" key="5">
    <source>
        <dbReference type="ARBA" id="ARBA00023135"/>
    </source>
</evidence>
<dbReference type="InterPro" id="IPR003210">
    <property type="entry name" value="Signal_recog_particle_SRP14"/>
</dbReference>
<keyword evidence="6 7" id="KW-0687">Ribonucleoprotein</keyword>
<accession>A0A7D9CXQ5</accession>
<evidence type="ECO:0000256" key="4">
    <source>
        <dbReference type="ARBA" id="ARBA00022884"/>
    </source>
</evidence>
<dbReference type="Pfam" id="PF02290">
    <property type="entry name" value="SRP14"/>
    <property type="match status" value="1"/>
</dbReference>
<evidence type="ECO:0000256" key="8">
    <source>
        <dbReference type="SAM" id="MobiDB-lite"/>
    </source>
</evidence>
<comment type="subcellular location">
    <subcellularLocation>
        <location evidence="1 7">Cytoplasm</location>
    </subcellularLocation>
</comment>
<comment type="function">
    <text evidence="7">Component of the signal recognition particle (SRP) complex, a ribonucleoprotein complex that mediates the cotranslational targeting of secretory and membrane proteins to the endoplasmic reticulum (ER).</text>
</comment>
<dbReference type="PANTHER" id="PTHR12013">
    <property type="entry name" value="SIGNAL RECOGNITION PARTICLE 14 KD PROTEIN"/>
    <property type="match status" value="1"/>
</dbReference>
<name>A0A7D9CXQ5_DEKBR</name>
<sequence length="137" mass="15672">MGRLSHKEFLSQVTKLLEKNDGEKSIYITQKRLPSTESMIQSEPMDDLQDEVKPIVLKQAITENKANTYKVLIRVTNGSRDKASKIKLSTIVDPEELEPFWASYTKVLKAGFPGLKKRSKKKKKKKKHQTQGKSEIN</sequence>
<evidence type="ECO:0000313" key="9">
    <source>
        <dbReference type="EMBL" id="VUG17996.1"/>
    </source>
</evidence>
<comment type="similarity">
    <text evidence="2 7">Belongs to the SRP14 family.</text>
</comment>
<evidence type="ECO:0000256" key="7">
    <source>
        <dbReference type="RuleBase" id="RU368100"/>
    </source>
</evidence>
<protein>
    <recommendedName>
        <fullName evidence="7">Signal recognition particle subunit SRP14</fullName>
    </recommendedName>
    <alternativeName>
        <fullName evidence="7">Signal recognition particle 14 kDa protein</fullName>
    </alternativeName>
</protein>
<keyword evidence="10" id="KW-1185">Reference proteome</keyword>
<reference evidence="9 10" key="1">
    <citation type="submission" date="2019-07" db="EMBL/GenBank/DDBJ databases">
        <authorList>
            <person name="Friedrich A."/>
            <person name="Schacherer J."/>
        </authorList>
    </citation>
    <scope>NUCLEOTIDE SEQUENCE [LARGE SCALE GENOMIC DNA]</scope>
</reference>